<name>A0AA41MEC3_SCICA</name>
<gene>
    <name evidence="1" type="ORF">SUZIE_107060</name>
</gene>
<evidence type="ECO:0000313" key="2">
    <source>
        <dbReference type="Proteomes" id="UP001166674"/>
    </source>
</evidence>
<dbReference type="AlphaFoldDB" id="A0AA41MEC3"/>
<proteinExistence type="predicted"/>
<keyword evidence="1" id="KW-0418">Kinase</keyword>
<dbReference type="EMBL" id="JAATJV010146219">
    <property type="protein sequence ID" value="MBZ3870261.1"/>
    <property type="molecule type" value="Genomic_DNA"/>
</dbReference>
<protein>
    <submittedName>
        <fullName evidence="1">Mitotic checkpoint serine/threonine-protein kinase BUB1</fullName>
    </submittedName>
</protein>
<keyword evidence="1" id="KW-0808">Transferase</keyword>
<keyword evidence="2" id="KW-1185">Reference proteome</keyword>
<reference evidence="1" key="1">
    <citation type="submission" date="2020-03" db="EMBL/GenBank/DDBJ databases">
        <title>Studies in the Genomics of Life Span.</title>
        <authorList>
            <person name="Glass D."/>
        </authorList>
    </citation>
    <scope>NUCLEOTIDE SEQUENCE</scope>
    <source>
        <strain evidence="1">SUZIE</strain>
        <tissue evidence="1">Muscle</tissue>
    </source>
</reference>
<dbReference type="Proteomes" id="UP001166674">
    <property type="component" value="Unassembled WGS sequence"/>
</dbReference>
<comment type="caution">
    <text evidence="1">The sequence shown here is derived from an EMBL/GenBank/DDBJ whole genome shotgun (WGS) entry which is preliminary data.</text>
</comment>
<evidence type="ECO:0000313" key="1">
    <source>
        <dbReference type="EMBL" id="MBZ3870261.1"/>
    </source>
</evidence>
<sequence>MISKSEYSAHSSLAAKPNVQQVIKCCKEKLIHGESEVSFEELKAQKYNQWRKHEQWVIEDRHYMKRKEANAFEKQLLKQKIDELHKKLHQVVELSQEDLPSIQERPEIQTYS</sequence>
<dbReference type="GO" id="GO:0016301">
    <property type="term" value="F:kinase activity"/>
    <property type="evidence" value="ECO:0007669"/>
    <property type="project" value="UniProtKB-KW"/>
</dbReference>
<accession>A0AA41MEC3</accession>
<organism evidence="1 2">
    <name type="scientific">Sciurus carolinensis</name>
    <name type="common">Eastern gray squirrel</name>
    <dbReference type="NCBI Taxonomy" id="30640"/>
    <lineage>
        <taxon>Eukaryota</taxon>
        <taxon>Metazoa</taxon>
        <taxon>Chordata</taxon>
        <taxon>Craniata</taxon>
        <taxon>Vertebrata</taxon>
        <taxon>Euteleostomi</taxon>
        <taxon>Mammalia</taxon>
        <taxon>Eutheria</taxon>
        <taxon>Euarchontoglires</taxon>
        <taxon>Glires</taxon>
        <taxon>Rodentia</taxon>
        <taxon>Sciuromorpha</taxon>
        <taxon>Sciuridae</taxon>
        <taxon>Sciurinae</taxon>
        <taxon>Sciurini</taxon>
        <taxon>Sciurus</taxon>
    </lineage>
</organism>